<protein>
    <recommendedName>
        <fullName evidence="5">Secreted protein</fullName>
    </recommendedName>
</protein>
<keyword evidence="1" id="KW-0732">Signal</keyword>
<evidence type="ECO:0000313" key="2">
    <source>
        <dbReference type="EMBL" id="KRY05030.1"/>
    </source>
</evidence>
<evidence type="ECO:0000313" key="4">
    <source>
        <dbReference type="Proteomes" id="UP000054783"/>
    </source>
</evidence>
<evidence type="ECO:0000256" key="1">
    <source>
        <dbReference type="SAM" id="SignalP"/>
    </source>
</evidence>
<comment type="caution">
    <text evidence="2">The sequence shown here is derived from an EMBL/GenBank/DDBJ whole genome shotgun (WGS) entry which is preliminary data.</text>
</comment>
<evidence type="ECO:0000313" key="3">
    <source>
        <dbReference type="EMBL" id="KRY05817.1"/>
    </source>
</evidence>
<proteinExistence type="predicted"/>
<feature type="signal peptide" evidence="1">
    <location>
        <begin position="1"/>
        <end position="24"/>
    </location>
</feature>
<dbReference type="EMBL" id="JYDQ01001091">
    <property type="protein sequence ID" value="KRY05817.1"/>
    <property type="molecule type" value="Genomic_DNA"/>
</dbReference>
<keyword evidence="4" id="KW-1185">Reference proteome</keyword>
<reference evidence="2 4" key="1">
    <citation type="submission" date="2015-01" db="EMBL/GenBank/DDBJ databases">
        <title>Evolution of Trichinella species and genotypes.</title>
        <authorList>
            <person name="Korhonen P.K."/>
            <person name="Edoardo P."/>
            <person name="Giuseppe L.R."/>
            <person name="Gasser R.B."/>
        </authorList>
    </citation>
    <scope>NUCLEOTIDE SEQUENCE [LARGE SCALE GENOMIC DNA]</scope>
    <source>
        <strain evidence="2">ISS2496</strain>
    </source>
</reference>
<gene>
    <name evidence="2" type="ORF">T12_16763</name>
    <name evidence="3" type="ORF">T12_6745</name>
</gene>
<sequence>MTDWCNYFSQACKLLFIAVSLINADELYRYNESSTAKDTSYFLDFKSERMISSSFDIISVLNSLLCSASNTKLQTSMTEISVTNEISCDPVL</sequence>
<evidence type="ECO:0008006" key="5">
    <source>
        <dbReference type="Google" id="ProtNLM"/>
    </source>
</evidence>
<organism evidence="2 4">
    <name type="scientific">Trichinella patagoniensis</name>
    <dbReference type="NCBI Taxonomy" id="990121"/>
    <lineage>
        <taxon>Eukaryota</taxon>
        <taxon>Metazoa</taxon>
        <taxon>Ecdysozoa</taxon>
        <taxon>Nematoda</taxon>
        <taxon>Enoplea</taxon>
        <taxon>Dorylaimia</taxon>
        <taxon>Trichinellida</taxon>
        <taxon>Trichinellidae</taxon>
        <taxon>Trichinella</taxon>
    </lineage>
</organism>
<dbReference type="Proteomes" id="UP000054783">
    <property type="component" value="Unassembled WGS sequence"/>
</dbReference>
<accession>A0A0V0YXX9</accession>
<dbReference type="AlphaFoldDB" id="A0A0V0YXX9"/>
<dbReference type="EMBL" id="JYDQ01001555">
    <property type="protein sequence ID" value="KRY05030.1"/>
    <property type="molecule type" value="Genomic_DNA"/>
</dbReference>
<feature type="chain" id="PRO_5007438091" description="Secreted protein" evidence="1">
    <location>
        <begin position="25"/>
        <end position="92"/>
    </location>
</feature>
<name>A0A0V0YXX9_9BILA</name>